<evidence type="ECO:0000313" key="1">
    <source>
        <dbReference type="EMBL" id="DAD94794.1"/>
    </source>
</evidence>
<accession>A0A8S5NKI0</accession>
<sequence>MTKSIKITRTALTVQISFDKGDISLTFLDEKVLTMFIDLYKDTNAELYMLISDFMNAGLITGEAGADYPACAYLDRNYIEFMPLLEEVDK</sequence>
<name>A0A8S5NKI0_9CAUD</name>
<dbReference type="EMBL" id="BK015181">
    <property type="protein sequence ID" value="DAD94794.1"/>
    <property type="molecule type" value="Genomic_DNA"/>
</dbReference>
<proteinExistence type="predicted"/>
<reference evidence="1" key="1">
    <citation type="journal article" date="2021" name="Proc. Natl. Acad. Sci. U.S.A.">
        <title>A Catalog of Tens of Thousands of Viruses from Human Metagenomes Reveals Hidden Associations with Chronic Diseases.</title>
        <authorList>
            <person name="Tisza M.J."/>
            <person name="Buck C.B."/>
        </authorList>
    </citation>
    <scope>NUCLEOTIDE SEQUENCE</scope>
    <source>
        <strain evidence="1">CtK0l2</strain>
    </source>
</reference>
<protein>
    <submittedName>
        <fullName evidence="1">Uncharacterized protein</fullName>
    </submittedName>
</protein>
<organism evidence="1">
    <name type="scientific">Siphoviridae sp. ctK0l2</name>
    <dbReference type="NCBI Taxonomy" id="2826243"/>
    <lineage>
        <taxon>Viruses</taxon>
        <taxon>Duplodnaviria</taxon>
        <taxon>Heunggongvirae</taxon>
        <taxon>Uroviricota</taxon>
        <taxon>Caudoviricetes</taxon>
    </lineage>
</organism>